<dbReference type="AlphaFoldDB" id="A0A2C8F3D9"/>
<dbReference type="InterPro" id="IPR036034">
    <property type="entry name" value="PDZ_sf"/>
</dbReference>
<feature type="transmembrane region" description="Helical" evidence="11">
    <location>
        <begin position="328"/>
        <end position="346"/>
    </location>
</feature>
<comment type="similarity">
    <text evidence="3 11">Belongs to the peptidase M50B family.</text>
</comment>
<dbReference type="EC" id="3.4.24.-" evidence="11"/>
<comment type="cofactor">
    <cofactor evidence="1 11">
        <name>Zn(2+)</name>
        <dbReference type="ChEBI" id="CHEBI:29105"/>
    </cofactor>
</comment>
<evidence type="ECO:0000313" key="13">
    <source>
        <dbReference type="EMBL" id="SOB56877.1"/>
    </source>
</evidence>
<evidence type="ECO:0000256" key="10">
    <source>
        <dbReference type="ARBA" id="ARBA00023136"/>
    </source>
</evidence>
<evidence type="ECO:0000256" key="1">
    <source>
        <dbReference type="ARBA" id="ARBA00001947"/>
    </source>
</evidence>
<dbReference type="NCBIfam" id="TIGR00054">
    <property type="entry name" value="RIP metalloprotease RseP"/>
    <property type="match status" value="1"/>
</dbReference>
<protein>
    <recommendedName>
        <fullName evidence="11">Zinc metalloprotease</fullName>
        <ecNumber evidence="11">3.4.24.-</ecNumber>
    </recommendedName>
</protein>
<keyword evidence="9 11" id="KW-0482">Metalloprotease</keyword>
<dbReference type="InterPro" id="IPR001478">
    <property type="entry name" value="PDZ"/>
</dbReference>
<dbReference type="PANTHER" id="PTHR42837">
    <property type="entry name" value="REGULATOR OF SIGMA-E PROTEASE RSEP"/>
    <property type="match status" value="1"/>
</dbReference>
<dbReference type="EMBL" id="LT907975">
    <property type="protein sequence ID" value="SOB56877.1"/>
    <property type="molecule type" value="Genomic_DNA"/>
</dbReference>
<feature type="transmembrane region" description="Helical" evidence="11">
    <location>
        <begin position="96"/>
        <end position="118"/>
    </location>
</feature>
<dbReference type="InterPro" id="IPR041489">
    <property type="entry name" value="PDZ_6"/>
</dbReference>
<dbReference type="GO" id="GO:0016020">
    <property type="term" value="C:membrane"/>
    <property type="evidence" value="ECO:0007669"/>
    <property type="project" value="UniProtKB-SubCell"/>
</dbReference>
<evidence type="ECO:0000256" key="4">
    <source>
        <dbReference type="ARBA" id="ARBA00022670"/>
    </source>
</evidence>
<dbReference type="KEGG" id="pprf:DPRO_0003"/>
<dbReference type="OrthoDB" id="9782003at2"/>
<evidence type="ECO:0000313" key="14">
    <source>
        <dbReference type="Proteomes" id="UP000219215"/>
    </source>
</evidence>
<dbReference type="InterPro" id="IPR004387">
    <property type="entry name" value="Pept_M50_Zn"/>
</dbReference>
<evidence type="ECO:0000256" key="8">
    <source>
        <dbReference type="ARBA" id="ARBA00022989"/>
    </source>
</evidence>
<comment type="subcellular location">
    <subcellularLocation>
        <location evidence="2">Membrane</location>
        <topology evidence="2">Multi-pass membrane protein</topology>
    </subcellularLocation>
</comment>
<dbReference type="CDD" id="cd06163">
    <property type="entry name" value="S2P-M50_PDZ_RseP-like"/>
    <property type="match status" value="1"/>
</dbReference>
<sequence>MLTSAIAIILALGGLIFFHELGHFAVARMFRMGVKAFSLGFGPKLFGFTRGKTEYKLSLIPLGGYVALAGETGEEEEAEEFADDELFSNRPAWQRMFVVAAGPFFNFLLAFLIFWFIVLMQGQGISLPTVGGVMEDSPAASAGIQPGDNVLAIDGQSIQSWSELVKTIRQRGENELEFLVEREGTTQKFYITPEVNTVKNLFGEEVTAPLVGITQGGNVAYVPVEGTGFTVALQHTWNMSRVVVKGFVSIIERLIPVETIGGPIMLAQMVHTSAQSGFFDLLGMVAIISINLAIINLLPIPVLDGGHILFFAIETVIRRPLNERWKAFSMRIGIMLLLMLMALAIFNDFRRILS</sequence>
<dbReference type="Pfam" id="PF17820">
    <property type="entry name" value="PDZ_6"/>
    <property type="match status" value="1"/>
</dbReference>
<dbReference type="InterPro" id="IPR008915">
    <property type="entry name" value="Peptidase_M50"/>
</dbReference>
<dbReference type="Pfam" id="PF02163">
    <property type="entry name" value="Peptidase_M50"/>
    <property type="match status" value="1"/>
</dbReference>
<evidence type="ECO:0000256" key="11">
    <source>
        <dbReference type="RuleBase" id="RU362031"/>
    </source>
</evidence>
<dbReference type="SUPFAM" id="SSF50156">
    <property type="entry name" value="PDZ domain-like"/>
    <property type="match status" value="1"/>
</dbReference>
<organism evidence="13 14">
    <name type="scientific">Pseudodesulfovibrio profundus</name>
    <dbReference type="NCBI Taxonomy" id="57320"/>
    <lineage>
        <taxon>Bacteria</taxon>
        <taxon>Pseudomonadati</taxon>
        <taxon>Thermodesulfobacteriota</taxon>
        <taxon>Desulfovibrionia</taxon>
        <taxon>Desulfovibrionales</taxon>
        <taxon>Desulfovibrionaceae</taxon>
    </lineage>
</organism>
<dbReference type="GO" id="GO:0046872">
    <property type="term" value="F:metal ion binding"/>
    <property type="evidence" value="ECO:0007669"/>
    <property type="project" value="UniProtKB-KW"/>
</dbReference>
<dbReference type="Gene3D" id="2.30.42.10">
    <property type="match status" value="1"/>
</dbReference>
<evidence type="ECO:0000256" key="2">
    <source>
        <dbReference type="ARBA" id="ARBA00004141"/>
    </source>
</evidence>
<dbReference type="GO" id="GO:0004222">
    <property type="term" value="F:metalloendopeptidase activity"/>
    <property type="evidence" value="ECO:0007669"/>
    <property type="project" value="InterPro"/>
</dbReference>
<reference evidence="14" key="1">
    <citation type="submission" date="2017-09" db="EMBL/GenBank/DDBJ databases">
        <authorList>
            <person name="Regsiter A."/>
            <person name="William W."/>
        </authorList>
    </citation>
    <scope>NUCLEOTIDE SEQUENCE [LARGE SCALE GENOMIC DNA]</scope>
    <source>
        <strain evidence="14">500-1</strain>
    </source>
</reference>
<name>A0A2C8F3D9_9BACT</name>
<dbReference type="GO" id="GO:0006508">
    <property type="term" value="P:proteolysis"/>
    <property type="evidence" value="ECO:0007669"/>
    <property type="project" value="UniProtKB-KW"/>
</dbReference>
<feature type="domain" description="PDZ" evidence="12">
    <location>
        <begin position="130"/>
        <end position="160"/>
    </location>
</feature>
<dbReference type="PROSITE" id="PS50106">
    <property type="entry name" value="PDZ"/>
    <property type="match status" value="1"/>
</dbReference>
<proteinExistence type="inferred from homology"/>
<keyword evidence="10 11" id="KW-0472">Membrane</keyword>
<dbReference type="PANTHER" id="PTHR42837:SF2">
    <property type="entry name" value="MEMBRANE METALLOPROTEASE ARASP2, CHLOROPLASTIC-RELATED"/>
    <property type="match status" value="1"/>
</dbReference>
<keyword evidence="5 11" id="KW-0812">Transmembrane</keyword>
<evidence type="ECO:0000256" key="5">
    <source>
        <dbReference type="ARBA" id="ARBA00022692"/>
    </source>
</evidence>
<evidence type="ECO:0000259" key="12">
    <source>
        <dbReference type="PROSITE" id="PS50106"/>
    </source>
</evidence>
<keyword evidence="11" id="KW-0479">Metal-binding</keyword>
<evidence type="ECO:0000256" key="3">
    <source>
        <dbReference type="ARBA" id="ARBA00007931"/>
    </source>
</evidence>
<dbReference type="CDD" id="cd23081">
    <property type="entry name" value="cpPDZ_EcRseP-like"/>
    <property type="match status" value="1"/>
</dbReference>
<keyword evidence="8 11" id="KW-1133">Transmembrane helix</keyword>
<dbReference type="Proteomes" id="UP000219215">
    <property type="component" value="Chromosome DPRO"/>
</dbReference>
<evidence type="ECO:0000256" key="6">
    <source>
        <dbReference type="ARBA" id="ARBA00022801"/>
    </source>
</evidence>
<evidence type="ECO:0000256" key="7">
    <source>
        <dbReference type="ARBA" id="ARBA00022833"/>
    </source>
</evidence>
<keyword evidence="14" id="KW-1185">Reference proteome</keyword>
<evidence type="ECO:0000256" key="9">
    <source>
        <dbReference type="ARBA" id="ARBA00023049"/>
    </source>
</evidence>
<dbReference type="RefSeq" id="WP_097010221.1">
    <property type="nucleotide sequence ID" value="NZ_LT907975.1"/>
</dbReference>
<gene>
    <name evidence="13" type="ORF">DPRO_0003</name>
</gene>
<keyword evidence="7 11" id="KW-0862">Zinc</keyword>
<feature type="transmembrane region" description="Helical" evidence="11">
    <location>
        <begin position="278"/>
        <end position="300"/>
    </location>
</feature>
<accession>A0A2C8F3D9</accession>
<keyword evidence="6 11" id="KW-0378">Hydrolase</keyword>
<keyword evidence="4 13" id="KW-0645">Protease</keyword>
<dbReference type="SMART" id="SM00228">
    <property type="entry name" value="PDZ"/>
    <property type="match status" value="1"/>
</dbReference>